<gene>
    <name evidence="1" type="ORF">MtrunA17_Chr8g0368841</name>
</gene>
<organism evidence="1">
    <name type="scientific">Medicago truncatula</name>
    <name type="common">Barrel medic</name>
    <name type="synonym">Medicago tribuloides</name>
    <dbReference type="NCBI Taxonomy" id="3880"/>
    <lineage>
        <taxon>Eukaryota</taxon>
        <taxon>Viridiplantae</taxon>
        <taxon>Streptophyta</taxon>
        <taxon>Embryophyta</taxon>
        <taxon>Tracheophyta</taxon>
        <taxon>Spermatophyta</taxon>
        <taxon>Magnoliopsida</taxon>
        <taxon>eudicotyledons</taxon>
        <taxon>Gunneridae</taxon>
        <taxon>Pentapetalae</taxon>
        <taxon>rosids</taxon>
        <taxon>fabids</taxon>
        <taxon>Fabales</taxon>
        <taxon>Fabaceae</taxon>
        <taxon>Papilionoideae</taxon>
        <taxon>50 kb inversion clade</taxon>
        <taxon>NPAAA clade</taxon>
        <taxon>Hologalegina</taxon>
        <taxon>IRL clade</taxon>
        <taxon>Trifolieae</taxon>
        <taxon>Medicago</taxon>
    </lineage>
</organism>
<evidence type="ECO:0008006" key="2">
    <source>
        <dbReference type="Google" id="ProtNLM"/>
    </source>
</evidence>
<dbReference type="AlphaFoldDB" id="A0A396GL11"/>
<dbReference type="Gramene" id="rna48050">
    <property type="protein sequence ID" value="RHN41700.1"/>
    <property type="gene ID" value="gene48050"/>
</dbReference>
<comment type="caution">
    <text evidence="1">The sequence shown here is derived from an EMBL/GenBank/DDBJ whole genome shotgun (WGS) entry which is preliminary data.</text>
</comment>
<accession>A0A396GL11</accession>
<proteinExistence type="predicted"/>
<sequence length="183" mass="21046">MLAFCLKKLRVLSYYFGSDIQNFRRTSSSWNLILSSRKLHDASSTAPPVEKKLKLLDYASTRQEETIERRKQLSDRKTQISDALKKIDIRWYVANSKVDHIITKMENLHGDILPASSMYEKLVFYCSAAADKVDVAIDFVDKMSEEGFTLSSHVMQSLLETCSETDQHFRVLYILLKAASLLR</sequence>
<name>A0A396GL11_MEDTR</name>
<dbReference type="EMBL" id="PSQE01000008">
    <property type="protein sequence ID" value="RHN41700.1"/>
    <property type="molecule type" value="Genomic_DNA"/>
</dbReference>
<protein>
    <recommendedName>
        <fullName evidence="2">Pentacotripeptide-repeat region of PRORP domain-containing protein</fullName>
    </recommendedName>
</protein>
<evidence type="ECO:0000313" key="1">
    <source>
        <dbReference type="EMBL" id="RHN41700.1"/>
    </source>
</evidence>
<reference evidence="1" key="1">
    <citation type="journal article" date="2018" name="Nat. Plants">
        <title>Whole-genome landscape of Medicago truncatula symbiotic genes.</title>
        <authorList>
            <person name="Pecrix Y."/>
            <person name="Gamas P."/>
            <person name="Carrere S."/>
        </authorList>
    </citation>
    <scope>NUCLEOTIDE SEQUENCE</scope>
    <source>
        <tissue evidence="1">Leaves</tissue>
    </source>
</reference>
<dbReference type="Proteomes" id="UP000265566">
    <property type="component" value="Chromosome 8"/>
</dbReference>
<dbReference type="PANTHER" id="PTHR47262">
    <property type="entry name" value="OS02G0132600 PROTEIN"/>
    <property type="match status" value="1"/>
</dbReference>
<dbReference type="PANTHER" id="PTHR47262:SF1">
    <property type="entry name" value="OS02G0132600 PROTEIN"/>
    <property type="match status" value="1"/>
</dbReference>